<dbReference type="InterPro" id="IPR022755">
    <property type="entry name" value="Znf_C2H2_jaz"/>
</dbReference>
<dbReference type="EMBL" id="JAJSOF020000027">
    <property type="protein sequence ID" value="KAJ4433844.1"/>
    <property type="molecule type" value="Genomic_DNA"/>
</dbReference>
<feature type="region of interest" description="Disordered" evidence="5">
    <location>
        <begin position="867"/>
        <end position="904"/>
    </location>
</feature>
<accession>A0ABQ8SI83</accession>
<feature type="compositionally biased region" description="Low complexity" evidence="5">
    <location>
        <begin position="98"/>
        <end position="113"/>
    </location>
</feature>
<dbReference type="InterPro" id="IPR013087">
    <property type="entry name" value="Znf_C2H2_type"/>
</dbReference>
<dbReference type="PROSITE" id="PS00028">
    <property type="entry name" value="ZINC_FINGER_C2H2_1"/>
    <property type="match status" value="3"/>
</dbReference>
<evidence type="ECO:0000256" key="4">
    <source>
        <dbReference type="PROSITE-ProRule" id="PRU00042"/>
    </source>
</evidence>
<dbReference type="Gene3D" id="3.30.160.60">
    <property type="entry name" value="Classic Zinc Finger"/>
    <property type="match status" value="1"/>
</dbReference>
<feature type="region of interest" description="Disordered" evidence="5">
    <location>
        <begin position="299"/>
        <end position="323"/>
    </location>
</feature>
<dbReference type="InterPro" id="IPR036236">
    <property type="entry name" value="Znf_C2H2_sf"/>
</dbReference>
<proteinExistence type="predicted"/>
<feature type="compositionally biased region" description="Low complexity" evidence="5">
    <location>
        <begin position="177"/>
        <end position="210"/>
    </location>
</feature>
<feature type="region of interest" description="Disordered" evidence="5">
    <location>
        <begin position="650"/>
        <end position="688"/>
    </location>
</feature>
<feature type="compositionally biased region" description="Polar residues" evidence="5">
    <location>
        <begin position="546"/>
        <end position="558"/>
    </location>
</feature>
<feature type="compositionally biased region" description="Polar residues" evidence="5">
    <location>
        <begin position="454"/>
        <end position="482"/>
    </location>
</feature>
<dbReference type="SMART" id="SM00355">
    <property type="entry name" value="ZnF_C2H2"/>
    <property type="match status" value="3"/>
</dbReference>
<feature type="compositionally biased region" description="Polar residues" evidence="5">
    <location>
        <begin position="65"/>
        <end position="74"/>
    </location>
</feature>
<keyword evidence="3" id="KW-0862">Zinc</keyword>
<feature type="domain" description="C2H2-type" evidence="6">
    <location>
        <begin position="10"/>
        <end position="32"/>
    </location>
</feature>
<keyword evidence="2 4" id="KW-0863">Zinc-finger</keyword>
<dbReference type="SUPFAM" id="SSF57667">
    <property type="entry name" value="beta-beta-alpha zinc fingers"/>
    <property type="match status" value="2"/>
</dbReference>
<evidence type="ECO:0000313" key="7">
    <source>
        <dbReference type="EMBL" id="KAJ4433844.1"/>
    </source>
</evidence>
<feature type="region of interest" description="Disordered" evidence="5">
    <location>
        <begin position="519"/>
        <end position="598"/>
    </location>
</feature>
<feature type="domain" description="C2H2-type" evidence="6">
    <location>
        <begin position="491"/>
        <end position="520"/>
    </location>
</feature>
<evidence type="ECO:0000313" key="8">
    <source>
        <dbReference type="Proteomes" id="UP001148838"/>
    </source>
</evidence>
<name>A0ABQ8SI83_PERAM</name>
<comment type="caution">
    <text evidence="7">The sequence shown here is derived from an EMBL/GenBank/DDBJ whole genome shotgun (WGS) entry which is preliminary data.</text>
</comment>
<organism evidence="7 8">
    <name type="scientific">Periplaneta americana</name>
    <name type="common">American cockroach</name>
    <name type="synonym">Blatta americana</name>
    <dbReference type="NCBI Taxonomy" id="6978"/>
    <lineage>
        <taxon>Eukaryota</taxon>
        <taxon>Metazoa</taxon>
        <taxon>Ecdysozoa</taxon>
        <taxon>Arthropoda</taxon>
        <taxon>Hexapoda</taxon>
        <taxon>Insecta</taxon>
        <taxon>Pterygota</taxon>
        <taxon>Neoptera</taxon>
        <taxon>Polyneoptera</taxon>
        <taxon>Dictyoptera</taxon>
        <taxon>Blattodea</taxon>
        <taxon>Blattoidea</taxon>
        <taxon>Blattidae</taxon>
        <taxon>Blattinae</taxon>
        <taxon>Periplaneta</taxon>
    </lineage>
</organism>
<feature type="compositionally biased region" description="Polar residues" evidence="5">
    <location>
        <begin position="44"/>
        <end position="57"/>
    </location>
</feature>
<feature type="compositionally biased region" description="Polar residues" evidence="5">
    <location>
        <begin position="114"/>
        <end position="143"/>
    </location>
</feature>
<evidence type="ECO:0000256" key="3">
    <source>
        <dbReference type="ARBA" id="ARBA00022833"/>
    </source>
</evidence>
<dbReference type="PROSITE" id="PS50157">
    <property type="entry name" value="ZINC_FINGER_C2H2_2"/>
    <property type="match status" value="2"/>
</dbReference>
<feature type="region of interest" description="Disordered" evidence="5">
    <location>
        <begin position="40"/>
        <end position="143"/>
    </location>
</feature>
<evidence type="ECO:0000256" key="1">
    <source>
        <dbReference type="ARBA" id="ARBA00022723"/>
    </source>
</evidence>
<feature type="region of interest" description="Disordered" evidence="5">
    <location>
        <begin position="435"/>
        <end position="487"/>
    </location>
</feature>
<evidence type="ECO:0000256" key="2">
    <source>
        <dbReference type="ARBA" id="ARBA00022771"/>
    </source>
</evidence>
<evidence type="ECO:0000256" key="5">
    <source>
        <dbReference type="SAM" id="MobiDB-lite"/>
    </source>
</evidence>
<evidence type="ECO:0000259" key="6">
    <source>
        <dbReference type="PROSITE" id="PS50157"/>
    </source>
</evidence>
<reference evidence="7 8" key="1">
    <citation type="journal article" date="2022" name="Allergy">
        <title>Genome assembly and annotation of Periplaneta americana reveal a comprehensive cockroach allergen profile.</title>
        <authorList>
            <person name="Wang L."/>
            <person name="Xiong Q."/>
            <person name="Saelim N."/>
            <person name="Wang L."/>
            <person name="Nong W."/>
            <person name="Wan A.T."/>
            <person name="Shi M."/>
            <person name="Liu X."/>
            <person name="Cao Q."/>
            <person name="Hui J.H.L."/>
            <person name="Sookrung N."/>
            <person name="Leung T.F."/>
            <person name="Tungtrongchitr A."/>
            <person name="Tsui S.K.W."/>
        </authorList>
    </citation>
    <scope>NUCLEOTIDE SEQUENCE [LARGE SCALE GENOMIC DNA]</scope>
    <source>
        <strain evidence="7">PWHHKU_190912</strain>
    </source>
</reference>
<dbReference type="Pfam" id="PF12171">
    <property type="entry name" value="zf-C2H2_jaz"/>
    <property type="match status" value="1"/>
</dbReference>
<protein>
    <recommendedName>
        <fullName evidence="6">C2H2-type domain-containing protein</fullName>
    </recommendedName>
</protein>
<feature type="compositionally biased region" description="Polar residues" evidence="5">
    <location>
        <begin position="891"/>
        <end position="900"/>
    </location>
</feature>
<dbReference type="Proteomes" id="UP001148838">
    <property type="component" value="Unassembled WGS sequence"/>
</dbReference>
<feature type="region of interest" description="Disordered" evidence="5">
    <location>
        <begin position="176"/>
        <end position="253"/>
    </location>
</feature>
<feature type="compositionally biased region" description="Low complexity" evidence="5">
    <location>
        <begin position="238"/>
        <end position="248"/>
    </location>
</feature>
<sequence length="964" mass="102454">MAHSGVQQEHHCKTCGLYFDSVQSLDVHLRYHKENLLIKWGNPSDETNNNNASSNKQRGGITTAPADSSDSMIKTETGRPTGGGSPQPNSYNHPPTPSSFSSAPSPFQDPSAQRFSPKTSTGYTLSERTPPQQQNGALNPYQQYGNIIPTSSEASGFFVDSGNNSGYILGSGVDFPSSSSSVDNHRISSPNSVTSPSPSSSIGPVVTSSGMYRYHPYHQPQTSTSQMYVPDRNNGVTSSGPSPSSYQPPSTPNQCDKCGFVCNSSSALMEHLSSAHPSAPSPSFINNQMRFQQESMYQNFQGNNESPDPGTPVGQQSGGGKVKDEPAAEILDLDSHKVHQVYHPEEEAAAAALRAAAGESNNRGGNPHSVSAMLWGNMQQHNPTSSTTPPGFQCVTSQEGMTVPQQQSMTYQRAGYPHHIVPVPGQVMHPHHLHHISSVPNNIPTSSLPPPGPMSSTSPHQHKNGPTMSQGSQQQGNQTWKSNEARRPKTYNCSACNKWFTSSGHLKRHYNTTLHKNAVKQSGAPDPATQPISNHHHPGRAAPDIPSSSRGTPTGESHVSQPSPVPGGLGPSLVSLAAEESSRSDDASSNGNFGRITPSLQHSSLLQPAGQQQGSPPNLMAGPSITAEAQTGGLQFLTTSNFNSENNLVHDPSSSVPPLHVGPSGFTPAAPNTSPYPPPHPSAPITSPFPTSYTTFYAPDDESRRDVFPKRTAPPHISMLPQHQQMLPDSISSNHHITISGNCNNSGGSVSPLNAQDEQQFLLSMSSSSQQDNQPLPSFAHIGNNPFVANSVNGFGGLTAVYPAASSPGYSLVSSGPTTTAVDNVGGLLNGDNITHNQHLLTTMKQSDAYNNNSFWTSNFEDQGSLLDDSNSNALPSDSNGSGGGDENISPATTPDCTTNGDHEKSLQSVIDDMKNEDDISSTGTEDISAKHTNAIDLARDRTLTSGIEGQRYNNCANQVDLWK</sequence>
<keyword evidence="1" id="KW-0479">Metal-binding</keyword>
<gene>
    <name evidence="7" type="ORF">ANN_16156</name>
</gene>
<keyword evidence="8" id="KW-1185">Reference proteome</keyword>
<feature type="compositionally biased region" description="Polar residues" evidence="5">
    <location>
        <begin position="867"/>
        <end position="876"/>
    </location>
</feature>